<evidence type="ECO:0000313" key="2">
    <source>
        <dbReference type="Proteomes" id="UP000070260"/>
    </source>
</evidence>
<dbReference type="RefSeq" id="WP_061429749.1">
    <property type="nucleotide sequence ID" value="NZ_CATNZX010000001.1"/>
</dbReference>
<proteinExistence type="predicted"/>
<dbReference type="Proteomes" id="UP000070260">
    <property type="component" value="Plasmid pJFP838A"/>
</dbReference>
<geneLocation type="plasmid" evidence="1 2">
    <name>pJFP838A</name>
</geneLocation>
<sequence length="93" mass="11188">MSKKYIIIEMSDNSVWEIPASIIAENRAKYYETKDENYNDIFQETLDDEELLIDWAENNLSWQEVFPHSKCIKQPQVDYSDDWHNGEKNIEER</sequence>
<accession>A0A140GRJ7</accession>
<name>A0A140GRJ7_CLOPF</name>
<dbReference type="AlphaFoldDB" id="A0A140GRJ7"/>
<organism evidence="1 2">
    <name type="scientific">Clostridium perfringens</name>
    <dbReference type="NCBI Taxonomy" id="1502"/>
    <lineage>
        <taxon>Bacteria</taxon>
        <taxon>Bacillati</taxon>
        <taxon>Bacillota</taxon>
        <taxon>Clostridia</taxon>
        <taxon>Eubacteriales</taxon>
        <taxon>Clostridiaceae</taxon>
        <taxon>Clostridium</taxon>
    </lineage>
</organism>
<dbReference type="OrthoDB" id="2013252at2"/>
<dbReference type="PATRIC" id="fig|1502.177.peg.3448"/>
<evidence type="ECO:0000313" key="1">
    <source>
        <dbReference type="EMBL" id="AMN31156.1"/>
    </source>
</evidence>
<gene>
    <name evidence="1" type="ORF">JFP838_pA0240</name>
</gene>
<reference evidence="1 2" key="1">
    <citation type="journal article" date="2016" name="PLoS ONE">
        <title>Plasmid Characterization and Chromosome Analysis of Two netF+ Clostridium perfringens Isolates Associated with Foal and Canine Necrotizing Enteritis.</title>
        <authorList>
            <person name="Mehdizadeh Gohari I."/>
            <person name="Kropinski A.M."/>
            <person name="Weese S.J."/>
            <person name="Parreira V.R."/>
            <person name="Whitehead A.E."/>
            <person name="Boerlin P."/>
            <person name="Prescott J.F."/>
        </authorList>
    </citation>
    <scope>NUCLEOTIDE SEQUENCE [LARGE SCALE GENOMIC DNA]</scope>
    <source>
        <strain evidence="1 2">JP838</strain>
        <plasmid evidence="2">Plasmid pJFP838A</plasmid>
    </source>
</reference>
<protein>
    <submittedName>
        <fullName evidence="1">Uncharacterized protein</fullName>
    </submittedName>
</protein>
<dbReference type="EMBL" id="CP013615">
    <property type="protein sequence ID" value="AMN31156.1"/>
    <property type="molecule type" value="Genomic_DNA"/>
</dbReference>
<keyword evidence="1" id="KW-0614">Plasmid</keyword>